<reference evidence="3" key="1">
    <citation type="submission" date="2020-07" db="EMBL/GenBank/DDBJ databases">
        <authorList>
            <person name="Nieuwenhuis M."/>
            <person name="Van De Peppel L.J.J."/>
        </authorList>
    </citation>
    <scope>NUCLEOTIDE SEQUENCE</scope>
    <source>
        <strain evidence="3">AP01</strain>
        <tissue evidence="3">Mycelium</tissue>
    </source>
</reference>
<evidence type="ECO:0000313" key="4">
    <source>
        <dbReference type="Proteomes" id="UP000775547"/>
    </source>
</evidence>
<proteinExistence type="predicted"/>
<dbReference type="OrthoDB" id="5569250at2759"/>
<evidence type="ECO:0000256" key="1">
    <source>
        <dbReference type="SAM" id="MobiDB-lite"/>
    </source>
</evidence>
<feature type="region of interest" description="Disordered" evidence="1">
    <location>
        <begin position="65"/>
        <end position="98"/>
    </location>
</feature>
<organism evidence="3 4">
    <name type="scientific">Asterophora parasitica</name>
    <dbReference type="NCBI Taxonomy" id="117018"/>
    <lineage>
        <taxon>Eukaryota</taxon>
        <taxon>Fungi</taxon>
        <taxon>Dikarya</taxon>
        <taxon>Basidiomycota</taxon>
        <taxon>Agaricomycotina</taxon>
        <taxon>Agaricomycetes</taxon>
        <taxon>Agaricomycetidae</taxon>
        <taxon>Agaricales</taxon>
        <taxon>Tricholomatineae</taxon>
        <taxon>Lyophyllaceae</taxon>
        <taxon>Asterophora</taxon>
    </lineage>
</organism>
<dbReference type="InterPro" id="IPR040976">
    <property type="entry name" value="Pkinase_fungal"/>
</dbReference>
<feature type="compositionally biased region" description="Basic and acidic residues" evidence="1">
    <location>
        <begin position="65"/>
        <end position="82"/>
    </location>
</feature>
<keyword evidence="4" id="KW-1185">Reference proteome</keyword>
<dbReference type="EMBL" id="JABCKV010001247">
    <property type="protein sequence ID" value="KAG5640078.1"/>
    <property type="molecule type" value="Genomic_DNA"/>
</dbReference>
<protein>
    <recommendedName>
        <fullName evidence="2">Fungal-type protein kinase domain-containing protein</fullName>
    </recommendedName>
</protein>
<comment type="caution">
    <text evidence="3">The sequence shown here is derived from an EMBL/GenBank/DDBJ whole genome shotgun (WGS) entry which is preliminary data.</text>
</comment>
<accession>A0A9P7K7J9</accession>
<evidence type="ECO:0000259" key="2">
    <source>
        <dbReference type="Pfam" id="PF17667"/>
    </source>
</evidence>
<gene>
    <name evidence="3" type="ORF">DXG03_001301</name>
</gene>
<dbReference type="Proteomes" id="UP000775547">
    <property type="component" value="Unassembled WGS sequence"/>
</dbReference>
<evidence type="ECO:0000313" key="3">
    <source>
        <dbReference type="EMBL" id="KAG5640078.1"/>
    </source>
</evidence>
<sequence length="339" mass="38720">MTAGAKTVTDSSFGDPPKDGFKWPQILFCNEFKRAQLTIPWEFDGFLTTDRKSFLTEAEQKKANAAVDREYPPDYPDKKAAEETGATPQGTEGRPLKRRKGVIQSQAINFIHDLPRFLVLLLVFQRFELNDWGVMTDVNYAAQQAHSEVDIIKKKAVGTQKRLDLVSKHALKFTFKPELKDPTIEIDLNNYLSPKPHCLAGRATTVVRARRDKDVLAFKIYNPEVRRQNEGHTLEHIYAIVDKENKEMKKHLPEMLGYADIPGSSTRRIRTVLSLESPLSQDWRGYRITRYIVFKELQALPLSKELLKGVPPGKAFLKDWLGVVKCTYCTWNLDKALAD</sequence>
<name>A0A9P7K7J9_9AGAR</name>
<reference evidence="3" key="2">
    <citation type="submission" date="2021-10" db="EMBL/GenBank/DDBJ databases">
        <title>Phylogenomics reveals ancestral predisposition of the termite-cultivated fungus Termitomyces towards a domesticated lifestyle.</title>
        <authorList>
            <person name="Auxier B."/>
            <person name="Grum-Grzhimaylo A."/>
            <person name="Cardenas M.E."/>
            <person name="Lodge J.D."/>
            <person name="Laessoe T."/>
            <person name="Pedersen O."/>
            <person name="Smith M.E."/>
            <person name="Kuyper T.W."/>
            <person name="Franco-Molano E.A."/>
            <person name="Baroni T.J."/>
            <person name="Aanen D.K."/>
        </authorList>
    </citation>
    <scope>NUCLEOTIDE SEQUENCE</scope>
    <source>
        <strain evidence="3">AP01</strain>
        <tissue evidence="3">Mycelium</tissue>
    </source>
</reference>
<feature type="domain" description="Fungal-type protein kinase" evidence="2">
    <location>
        <begin position="99"/>
        <end position="238"/>
    </location>
</feature>
<dbReference type="AlphaFoldDB" id="A0A9P7K7J9"/>
<dbReference type="Pfam" id="PF17667">
    <property type="entry name" value="Pkinase_fungal"/>
    <property type="match status" value="1"/>
</dbReference>